<evidence type="ECO:0000256" key="1">
    <source>
        <dbReference type="SAM" id="MobiDB-lite"/>
    </source>
</evidence>
<protein>
    <submittedName>
        <fullName evidence="2">Uncharacterized protein</fullName>
    </submittedName>
</protein>
<feature type="compositionally biased region" description="Basic and acidic residues" evidence="1">
    <location>
        <begin position="138"/>
        <end position="150"/>
    </location>
</feature>
<dbReference type="Proteomes" id="UP001590950">
    <property type="component" value="Unassembled WGS sequence"/>
</dbReference>
<dbReference type="PANTHER" id="PTHR39475">
    <property type="entry name" value="CONIDIATION-SPECIFIC PROTEIN 6"/>
    <property type="match status" value="1"/>
</dbReference>
<name>A0ABR4A3H6_9LECA</name>
<evidence type="ECO:0000313" key="2">
    <source>
        <dbReference type="EMBL" id="KAL2039511.1"/>
    </source>
</evidence>
<comment type="caution">
    <text evidence="2">The sequence shown here is derived from an EMBL/GenBank/DDBJ whole genome shotgun (WGS) entry which is preliminary data.</text>
</comment>
<dbReference type="PANTHER" id="PTHR39475:SF1">
    <property type="entry name" value="CONIDIATION-SPECIFIC PROTEIN 6"/>
    <property type="match status" value="1"/>
</dbReference>
<proteinExistence type="predicted"/>
<organism evidence="2 3">
    <name type="scientific">Stereocaulon virgatum</name>
    <dbReference type="NCBI Taxonomy" id="373712"/>
    <lineage>
        <taxon>Eukaryota</taxon>
        <taxon>Fungi</taxon>
        <taxon>Dikarya</taxon>
        <taxon>Ascomycota</taxon>
        <taxon>Pezizomycotina</taxon>
        <taxon>Lecanoromycetes</taxon>
        <taxon>OSLEUM clade</taxon>
        <taxon>Lecanoromycetidae</taxon>
        <taxon>Lecanorales</taxon>
        <taxon>Lecanorineae</taxon>
        <taxon>Stereocaulaceae</taxon>
        <taxon>Stereocaulon</taxon>
    </lineage>
</organism>
<evidence type="ECO:0000313" key="3">
    <source>
        <dbReference type="Proteomes" id="UP001590950"/>
    </source>
</evidence>
<feature type="region of interest" description="Disordered" evidence="1">
    <location>
        <begin position="1"/>
        <end position="150"/>
    </location>
</feature>
<feature type="compositionally biased region" description="Basic and acidic residues" evidence="1">
    <location>
        <begin position="66"/>
        <end position="87"/>
    </location>
</feature>
<feature type="compositionally biased region" description="Basic and acidic residues" evidence="1">
    <location>
        <begin position="26"/>
        <end position="59"/>
    </location>
</feature>
<keyword evidence="3" id="KW-1185">Reference proteome</keyword>
<reference evidence="2 3" key="1">
    <citation type="submission" date="2024-09" db="EMBL/GenBank/DDBJ databases">
        <title>Rethinking Asexuality: The Enigmatic Case of Functional Sexual Genes in Lepraria (Stereocaulaceae).</title>
        <authorList>
            <person name="Doellman M."/>
            <person name="Sun Y."/>
            <person name="Barcenas-Pena A."/>
            <person name="Lumbsch H.T."/>
            <person name="Grewe F."/>
        </authorList>
    </citation>
    <scope>NUCLEOTIDE SEQUENCE [LARGE SCALE GENOMIC DNA]</scope>
    <source>
        <strain evidence="2 3">Mercado 3170</strain>
    </source>
</reference>
<accession>A0ABR4A3H6</accession>
<dbReference type="EMBL" id="JBEFKJ010000025">
    <property type="protein sequence ID" value="KAL2039511.1"/>
    <property type="molecule type" value="Genomic_DNA"/>
</dbReference>
<sequence>MDKEPESILQQPPTGRGVFEFAPGSHQKEYPKDHVHPDHERFHEGKAHSHGRFDKEDSRTIANKLAAEERRHDPPDTEEVQELKEDPTLPARMHGHEPSKGATIDAEIKEEDEEELRKKGAYGGMDAKHNSHGHGHSHGSEHSHERGHGR</sequence>
<gene>
    <name evidence="2" type="ORF">N7G274_007783</name>
</gene>